<dbReference type="InterPro" id="IPR041118">
    <property type="entry name" value="Rx_N"/>
</dbReference>
<evidence type="ECO:0000256" key="3">
    <source>
        <dbReference type="ARBA" id="ARBA00022821"/>
    </source>
</evidence>
<dbReference type="PRINTS" id="PR00364">
    <property type="entry name" value="DISEASERSIST"/>
</dbReference>
<dbReference type="GO" id="GO:0051707">
    <property type="term" value="P:response to other organism"/>
    <property type="evidence" value="ECO:0007669"/>
    <property type="project" value="UniProtKB-ARBA"/>
</dbReference>
<keyword evidence="3" id="KW-0611">Plant defense</keyword>
<evidence type="ECO:0000259" key="6">
    <source>
        <dbReference type="Pfam" id="PF25019"/>
    </source>
</evidence>
<accession>A0AAD4SQS1</accession>
<dbReference type="Pfam" id="PF25019">
    <property type="entry name" value="LRR_R13L1-DRL21"/>
    <property type="match status" value="1"/>
</dbReference>
<dbReference type="SUPFAM" id="SSF52058">
    <property type="entry name" value="L domain-like"/>
    <property type="match status" value="1"/>
</dbReference>
<evidence type="ECO:0000313" key="7">
    <source>
        <dbReference type="EMBL" id="KAI3917517.1"/>
    </source>
</evidence>
<feature type="domain" description="R13L1/DRL21-like LRR repeat region" evidence="6">
    <location>
        <begin position="396"/>
        <end position="529"/>
    </location>
</feature>
<dbReference type="Gene3D" id="3.80.10.10">
    <property type="entry name" value="Ribonuclease Inhibitor"/>
    <property type="match status" value="2"/>
</dbReference>
<dbReference type="PANTHER" id="PTHR47186:SF3">
    <property type="entry name" value="OS09G0267800 PROTEIN"/>
    <property type="match status" value="1"/>
</dbReference>
<organism evidence="7 8">
    <name type="scientific">Papaver atlanticum</name>
    <dbReference type="NCBI Taxonomy" id="357466"/>
    <lineage>
        <taxon>Eukaryota</taxon>
        <taxon>Viridiplantae</taxon>
        <taxon>Streptophyta</taxon>
        <taxon>Embryophyta</taxon>
        <taxon>Tracheophyta</taxon>
        <taxon>Spermatophyta</taxon>
        <taxon>Magnoliopsida</taxon>
        <taxon>Ranunculales</taxon>
        <taxon>Papaveraceae</taxon>
        <taxon>Papaveroideae</taxon>
        <taxon>Papaver</taxon>
    </lineage>
</organism>
<dbReference type="Pfam" id="PF18052">
    <property type="entry name" value="Rx_N"/>
    <property type="match status" value="1"/>
</dbReference>
<dbReference type="Gene3D" id="1.20.5.4130">
    <property type="match status" value="1"/>
</dbReference>
<dbReference type="Pfam" id="PF00931">
    <property type="entry name" value="NB-ARC"/>
    <property type="match status" value="1"/>
</dbReference>
<reference evidence="7" key="1">
    <citation type="submission" date="2022-04" db="EMBL/GenBank/DDBJ databases">
        <title>A functionally conserved STORR gene fusion in Papaver species that diverged 16.8 million years ago.</title>
        <authorList>
            <person name="Catania T."/>
        </authorList>
    </citation>
    <scope>NUCLEOTIDE SEQUENCE</scope>
    <source>
        <strain evidence="7">S-188037</strain>
    </source>
</reference>
<name>A0AAD4SQS1_9MAGN</name>
<comment type="caution">
    <text evidence="7">The sequence shown here is derived from an EMBL/GenBank/DDBJ whole genome shotgun (WGS) entry which is preliminary data.</text>
</comment>
<protein>
    <submittedName>
        <fullName evidence="7">Uncharacterized protein</fullName>
    </submittedName>
</protein>
<keyword evidence="1" id="KW-0677">Repeat</keyword>
<keyword evidence="8" id="KW-1185">Reference proteome</keyword>
<evidence type="ECO:0000256" key="2">
    <source>
        <dbReference type="ARBA" id="ARBA00022741"/>
    </source>
</evidence>
<keyword evidence="2" id="KW-0547">Nucleotide-binding</keyword>
<dbReference type="EMBL" id="JAJJMB010008983">
    <property type="protein sequence ID" value="KAI3917517.1"/>
    <property type="molecule type" value="Genomic_DNA"/>
</dbReference>
<evidence type="ECO:0000313" key="8">
    <source>
        <dbReference type="Proteomes" id="UP001202328"/>
    </source>
</evidence>
<dbReference type="AlphaFoldDB" id="A0AAD4SQS1"/>
<dbReference type="InterPro" id="IPR027417">
    <property type="entry name" value="P-loop_NTPase"/>
</dbReference>
<dbReference type="Proteomes" id="UP001202328">
    <property type="component" value="Unassembled WGS sequence"/>
</dbReference>
<sequence length="813" mass="92671">MADALVSFLINELGSVIKQEIGQEVRLVVGVRKDVTKLESTFMTLQAVLNDAEQRQMDEEPVKIWLAKLKNATYEMEDVMDEWATEIQRSRLEKLELGDAEDERTKTKRNQVTKLSSYFLSPFSCLKQVALRRDISSRIKEIRDTIKNERDQFNFNTSDQRAREGPYTHERKETSSIIVDRPNIFGRESDQEIILNRLLGVESSNKHTENQTRDLRVVSIIGMGGLGKTTLAQLVFDNDKVKSHFKLPMWVISTVQCRITESRRKMDHPFGVGNLSSILVDHLRCLRVLKLKHTGITKVPGDIYKLIHLRYLDLSINEDELPDSMCDLINLQTLKLKWCKNLIKLPKEMWKMIKLRNLDIRKAGSLEYLPKGIRNWKSLQTLSNFIVSAATEGCKLEELKHHNLLKDCLEINGLGRLKSAEQADEAKLQTKSHLTELLLDFGHIYQSSEALVVENLVESVLGVLQPHSKIGELRSPYLSNYLGFKLASWMGDTKALTSLRFLALYRCSNCLELPALGLLPYLEELVIKDLNNLKHIGVEIYGGVAFPKLITLEIHGTENLEVWEFGNRDVQVDEMMPRVTRIKLDGCKNLIALPTLSKLPSLETLIIQGANQLTYISCGRGTRQLNSFTSFPKLTNLDIRFMENLEVIVVSVMSEGEKGDAPNEIAIIPCLRRLIIGYCPKLKSFRFLTKSMSTAEKGHLWNSKEFELKEEEEDFSLLPYIAQFKELQPLSLHANLDESFKFIPEYVQNLTKLEYLSIMNTSGMYEGGDWTLLSHIPGITFNGVKMDRLASRTSRYYALSSSSLDQISLAHPG</sequence>
<evidence type="ECO:0000259" key="4">
    <source>
        <dbReference type="Pfam" id="PF00931"/>
    </source>
</evidence>
<dbReference type="InterPro" id="IPR056789">
    <property type="entry name" value="LRR_R13L1-DRL21"/>
</dbReference>
<feature type="domain" description="NB-ARC" evidence="4">
    <location>
        <begin position="212"/>
        <end position="259"/>
    </location>
</feature>
<dbReference type="Gene3D" id="3.40.50.300">
    <property type="entry name" value="P-loop containing nucleotide triphosphate hydrolases"/>
    <property type="match status" value="1"/>
</dbReference>
<proteinExistence type="predicted"/>
<dbReference type="InterPro" id="IPR002182">
    <property type="entry name" value="NB-ARC"/>
</dbReference>
<dbReference type="CDD" id="cd14798">
    <property type="entry name" value="RX-CC_like"/>
    <property type="match status" value="1"/>
</dbReference>
<gene>
    <name evidence="7" type="ORF">MKW98_021279</name>
</gene>
<dbReference type="PANTHER" id="PTHR47186">
    <property type="entry name" value="LEUCINE-RICH REPEAT-CONTAINING PROTEIN 57"/>
    <property type="match status" value="1"/>
</dbReference>
<dbReference type="InterPro" id="IPR032675">
    <property type="entry name" value="LRR_dom_sf"/>
</dbReference>
<dbReference type="GO" id="GO:0043531">
    <property type="term" value="F:ADP binding"/>
    <property type="evidence" value="ECO:0007669"/>
    <property type="project" value="InterPro"/>
</dbReference>
<dbReference type="InterPro" id="IPR038005">
    <property type="entry name" value="RX-like_CC"/>
</dbReference>
<dbReference type="SUPFAM" id="SSF52540">
    <property type="entry name" value="P-loop containing nucleoside triphosphate hydrolases"/>
    <property type="match status" value="1"/>
</dbReference>
<evidence type="ECO:0000259" key="5">
    <source>
        <dbReference type="Pfam" id="PF18052"/>
    </source>
</evidence>
<feature type="domain" description="Disease resistance N-terminal" evidence="5">
    <location>
        <begin position="6"/>
        <end position="100"/>
    </location>
</feature>
<dbReference type="GO" id="GO:0006952">
    <property type="term" value="P:defense response"/>
    <property type="evidence" value="ECO:0007669"/>
    <property type="project" value="UniProtKB-KW"/>
</dbReference>
<evidence type="ECO:0000256" key="1">
    <source>
        <dbReference type="ARBA" id="ARBA00022737"/>
    </source>
</evidence>